<dbReference type="InterPro" id="IPR029044">
    <property type="entry name" value="Nucleotide-diphossugar_trans"/>
</dbReference>
<evidence type="ECO:0000256" key="10">
    <source>
        <dbReference type="SAM" id="Coils"/>
    </source>
</evidence>
<dbReference type="FunFam" id="3.90.550.20:FF:000002">
    <property type="entry name" value="Initiation-specific alpha-1,6-mannosyltransferase"/>
    <property type="match status" value="1"/>
</dbReference>
<keyword evidence="7" id="KW-1133">Transmembrane helix</keyword>
<dbReference type="PANTHER" id="PTHR31834:SF11">
    <property type="entry name" value="GLYCOSYLTRANSFERASE HOC1-RELATED"/>
    <property type="match status" value="1"/>
</dbReference>
<keyword evidence="8" id="KW-0333">Golgi apparatus</keyword>
<dbReference type="AlphaFoldDB" id="A0A099P2D4"/>
<evidence type="ECO:0000256" key="3">
    <source>
        <dbReference type="ARBA" id="ARBA00022676"/>
    </source>
</evidence>
<dbReference type="Gene3D" id="3.90.550.20">
    <property type="match status" value="1"/>
</dbReference>
<dbReference type="GO" id="GO:0006487">
    <property type="term" value="P:protein N-linked glycosylation"/>
    <property type="evidence" value="ECO:0007669"/>
    <property type="project" value="TreeGrafter"/>
</dbReference>
<dbReference type="eggNOG" id="ENOG502QW2I">
    <property type="taxonomic scope" value="Eukaryota"/>
</dbReference>
<evidence type="ECO:0000313" key="11">
    <source>
        <dbReference type="EMBL" id="KGK38236.1"/>
    </source>
</evidence>
<name>A0A099P2D4_PICKU</name>
<dbReference type="InterPro" id="IPR007577">
    <property type="entry name" value="GlycoTrfase_DXD_sugar-bd_CS"/>
</dbReference>
<evidence type="ECO:0000256" key="6">
    <source>
        <dbReference type="ARBA" id="ARBA00022968"/>
    </source>
</evidence>
<sequence>MSSVSVRKIVIYVLSALVVVSVVSRGVHHLRAPDVKETAQKDTLFGLIGEPGRIEKKLDDLAENVLAKQENRLEKLERENQRLEKQLVEMKKPSDNLSVREKLSFMYSYDVNSKFPAYIWQSWRYGLNDDRFGKELKEGEEQWSYLNPGFVHDFFNDETSIAVIRYLYMNIPEVVQAYTILPHLALKADFFKYLILFAKGGVYADVDTLPLQPIPNWIPENVNPNELGMIIGIESDTSRRDEWKKHYTRKLQFGNWIIQAKPGHPILREIIADITETTLRKSKEGGLLIRSDQDPEFALDVMGWTGTGRFTDVILSYFNNYMLSGIFSQITWKEFTRMEVPKLVSDVLVLPANSFNADANDKMPKNVVSSDRDHPLAFVVHYRNALYATEWVDN</sequence>
<keyword evidence="10" id="KW-0175">Coiled coil</keyword>
<dbReference type="Pfam" id="PF04488">
    <property type="entry name" value="Gly_transf_sug"/>
    <property type="match status" value="1"/>
</dbReference>
<dbReference type="EMBL" id="JQFK01000022">
    <property type="protein sequence ID" value="KGK38236.1"/>
    <property type="molecule type" value="Genomic_DNA"/>
</dbReference>
<evidence type="ECO:0000256" key="1">
    <source>
        <dbReference type="ARBA" id="ARBA00004323"/>
    </source>
</evidence>
<evidence type="ECO:0008006" key="13">
    <source>
        <dbReference type="Google" id="ProtNLM"/>
    </source>
</evidence>
<dbReference type="Proteomes" id="UP000029867">
    <property type="component" value="Unassembled WGS sequence"/>
</dbReference>
<evidence type="ECO:0000256" key="2">
    <source>
        <dbReference type="ARBA" id="ARBA00009003"/>
    </source>
</evidence>
<proteinExistence type="inferred from homology"/>
<evidence type="ECO:0000256" key="7">
    <source>
        <dbReference type="ARBA" id="ARBA00022989"/>
    </source>
</evidence>
<evidence type="ECO:0000256" key="4">
    <source>
        <dbReference type="ARBA" id="ARBA00022679"/>
    </source>
</evidence>
<dbReference type="SUPFAM" id="SSF53448">
    <property type="entry name" value="Nucleotide-diphospho-sugar transferases"/>
    <property type="match status" value="1"/>
</dbReference>
<evidence type="ECO:0000256" key="9">
    <source>
        <dbReference type="ARBA" id="ARBA00023136"/>
    </source>
</evidence>
<gene>
    <name evidence="11" type="ORF">JL09_g2568</name>
</gene>
<dbReference type="GO" id="GO:0000009">
    <property type="term" value="F:alpha-1,6-mannosyltransferase activity"/>
    <property type="evidence" value="ECO:0007669"/>
    <property type="project" value="EnsemblFungi"/>
</dbReference>
<comment type="similarity">
    <text evidence="2">Belongs to the glycosyltransferase 32 family.</text>
</comment>
<accession>A0A099P2D4</accession>
<keyword evidence="6" id="KW-0735">Signal-anchor</keyword>
<evidence type="ECO:0000313" key="12">
    <source>
        <dbReference type="Proteomes" id="UP000029867"/>
    </source>
</evidence>
<keyword evidence="3" id="KW-0328">Glycosyltransferase</keyword>
<evidence type="ECO:0000256" key="5">
    <source>
        <dbReference type="ARBA" id="ARBA00022692"/>
    </source>
</evidence>
<keyword evidence="5" id="KW-0812">Transmembrane</keyword>
<comment type="caution">
    <text evidence="11">The sequence shown here is derived from an EMBL/GenBank/DDBJ whole genome shotgun (WGS) entry which is preliminary data.</text>
</comment>
<feature type="coiled-coil region" evidence="10">
    <location>
        <begin position="59"/>
        <end position="93"/>
    </location>
</feature>
<reference evidence="12" key="1">
    <citation type="journal article" date="2014" name="Microb. Cell Fact.">
        <title>Exploiting Issatchenkia orientalis SD108 for succinic acid production.</title>
        <authorList>
            <person name="Xiao H."/>
            <person name="Shao Z."/>
            <person name="Jiang Y."/>
            <person name="Dole S."/>
            <person name="Zhao H."/>
        </authorList>
    </citation>
    <scope>NUCLEOTIDE SEQUENCE [LARGE SCALE GENOMIC DNA]</scope>
    <source>
        <strain evidence="12">SD108</strain>
    </source>
</reference>
<keyword evidence="9" id="KW-0472">Membrane</keyword>
<comment type="subcellular location">
    <subcellularLocation>
        <location evidence="1">Golgi apparatus membrane</location>
        <topology evidence="1">Single-pass type II membrane protein</topology>
    </subcellularLocation>
</comment>
<dbReference type="VEuPathDB" id="FungiDB:C5L36_0D01130"/>
<dbReference type="HOGENOM" id="CLU_022381_5_0_1"/>
<dbReference type="PANTHER" id="PTHR31834">
    <property type="entry name" value="INITIATION-SPECIFIC ALPHA-1,6-MANNOSYLTRANSFERASE"/>
    <property type="match status" value="1"/>
</dbReference>
<dbReference type="GO" id="GO:0000136">
    <property type="term" value="C:mannan polymerase complex"/>
    <property type="evidence" value="ECO:0007669"/>
    <property type="project" value="EnsemblFungi"/>
</dbReference>
<keyword evidence="4" id="KW-0808">Transferase</keyword>
<protein>
    <recommendedName>
        <fullName evidence="13">Initiation-specific alpha-1,6-mannosyltransferase</fullName>
    </recommendedName>
</protein>
<dbReference type="InterPro" id="IPR039367">
    <property type="entry name" value="Och1-like"/>
</dbReference>
<evidence type="ECO:0000256" key="8">
    <source>
        <dbReference type="ARBA" id="ARBA00023034"/>
    </source>
</evidence>
<organism evidence="11 12">
    <name type="scientific">Pichia kudriavzevii</name>
    <name type="common">Yeast</name>
    <name type="synonym">Issatchenkia orientalis</name>
    <dbReference type="NCBI Taxonomy" id="4909"/>
    <lineage>
        <taxon>Eukaryota</taxon>
        <taxon>Fungi</taxon>
        <taxon>Dikarya</taxon>
        <taxon>Ascomycota</taxon>
        <taxon>Saccharomycotina</taxon>
        <taxon>Pichiomycetes</taxon>
        <taxon>Pichiales</taxon>
        <taxon>Pichiaceae</taxon>
        <taxon>Pichia</taxon>
    </lineage>
</organism>